<dbReference type="InterPro" id="IPR000683">
    <property type="entry name" value="Gfo/Idh/MocA-like_OxRdtase_N"/>
</dbReference>
<proteinExistence type="predicted"/>
<evidence type="ECO:0000256" key="4">
    <source>
        <dbReference type="SAM" id="MobiDB-lite"/>
    </source>
</evidence>
<comment type="caution">
    <text evidence="6">The sequence shown here is derived from an EMBL/GenBank/DDBJ whole genome shotgun (WGS) entry which is preliminary data.</text>
</comment>
<dbReference type="InterPro" id="IPR005467">
    <property type="entry name" value="His_kinase_dom"/>
</dbReference>
<dbReference type="InterPro" id="IPR003594">
    <property type="entry name" value="HATPase_dom"/>
</dbReference>
<evidence type="ECO:0000313" key="7">
    <source>
        <dbReference type="Proteomes" id="UP001250932"/>
    </source>
</evidence>
<dbReference type="Gene3D" id="3.40.50.720">
    <property type="entry name" value="NAD(P)-binding Rossmann-like Domain"/>
    <property type="match status" value="1"/>
</dbReference>
<dbReference type="InterPro" id="IPR011712">
    <property type="entry name" value="Sig_transdc_His_kin_sub3_dim/P"/>
</dbReference>
<dbReference type="CDD" id="cd16917">
    <property type="entry name" value="HATPase_UhpB-NarQ-NarX-like"/>
    <property type="match status" value="1"/>
</dbReference>
<dbReference type="InterPro" id="IPR036890">
    <property type="entry name" value="HATPase_C_sf"/>
</dbReference>
<name>A0ABU3K6V0_9BACT</name>
<protein>
    <submittedName>
        <fullName evidence="6">Sensor histidine kinase</fullName>
    </submittedName>
</protein>
<dbReference type="InterPro" id="IPR050482">
    <property type="entry name" value="Sensor_HK_TwoCompSys"/>
</dbReference>
<dbReference type="Pfam" id="PF02518">
    <property type="entry name" value="HATPase_c"/>
    <property type="match status" value="1"/>
</dbReference>
<dbReference type="InterPro" id="IPR036291">
    <property type="entry name" value="NAD(P)-bd_dom_sf"/>
</dbReference>
<evidence type="ECO:0000313" key="6">
    <source>
        <dbReference type="EMBL" id="MDT7042092.1"/>
    </source>
</evidence>
<evidence type="ECO:0000259" key="5">
    <source>
        <dbReference type="PROSITE" id="PS50109"/>
    </source>
</evidence>
<dbReference type="SUPFAM" id="SSF51735">
    <property type="entry name" value="NAD(P)-binding Rossmann-fold domains"/>
    <property type="match status" value="1"/>
</dbReference>
<keyword evidence="7" id="KW-1185">Reference proteome</keyword>
<reference evidence="6 7" key="1">
    <citation type="journal article" date="2023" name="ISME J.">
        <title>Cultivation and genomic characterization of novel and ubiquitous marine nitrite-oxidizing bacteria from the Nitrospirales.</title>
        <authorList>
            <person name="Mueller A.J."/>
            <person name="Daebeler A."/>
            <person name="Herbold C.W."/>
            <person name="Kirkegaard R.H."/>
            <person name="Daims H."/>
        </authorList>
    </citation>
    <scope>NUCLEOTIDE SEQUENCE [LARGE SCALE GENOMIC DNA]</scope>
    <source>
        <strain evidence="6 7">EB</strain>
    </source>
</reference>
<dbReference type="PANTHER" id="PTHR24421">
    <property type="entry name" value="NITRATE/NITRITE SENSOR PROTEIN NARX-RELATED"/>
    <property type="match status" value="1"/>
</dbReference>
<dbReference type="Proteomes" id="UP001250932">
    <property type="component" value="Unassembled WGS sequence"/>
</dbReference>
<keyword evidence="3" id="KW-0902">Two-component regulatory system</keyword>
<dbReference type="SUPFAM" id="SSF55874">
    <property type="entry name" value="ATPase domain of HSP90 chaperone/DNA topoisomerase II/histidine kinase"/>
    <property type="match status" value="1"/>
</dbReference>
<dbReference type="PROSITE" id="PS50109">
    <property type="entry name" value="HIS_KIN"/>
    <property type="match status" value="1"/>
</dbReference>
<dbReference type="Gene3D" id="1.20.5.1930">
    <property type="match status" value="1"/>
</dbReference>
<keyword evidence="1" id="KW-0808">Transferase</keyword>
<evidence type="ECO:0000256" key="3">
    <source>
        <dbReference type="ARBA" id="ARBA00023012"/>
    </source>
</evidence>
<dbReference type="Pfam" id="PF01408">
    <property type="entry name" value="GFO_IDH_MocA"/>
    <property type="match status" value="1"/>
</dbReference>
<dbReference type="PANTHER" id="PTHR24421:SF57">
    <property type="entry name" value="HISTIDINE KINASE DIMERISATION AND PHOSPHOACCEPTOR REGION"/>
    <property type="match status" value="1"/>
</dbReference>
<dbReference type="Pfam" id="PF07730">
    <property type="entry name" value="HisKA_3"/>
    <property type="match status" value="1"/>
</dbReference>
<dbReference type="SMART" id="SM00387">
    <property type="entry name" value="HATPase_c"/>
    <property type="match status" value="1"/>
</dbReference>
<dbReference type="Gene3D" id="3.30.565.10">
    <property type="entry name" value="Histidine kinase-like ATPase, C-terminal domain"/>
    <property type="match status" value="1"/>
</dbReference>
<dbReference type="EMBL" id="JAQOUE010000001">
    <property type="protein sequence ID" value="MDT7042092.1"/>
    <property type="molecule type" value="Genomic_DNA"/>
</dbReference>
<evidence type="ECO:0000256" key="1">
    <source>
        <dbReference type="ARBA" id="ARBA00022679"/>
    </source>
</evidence>
<gene>
    <name evidence="6" type="ORF">PPG34_06980</name>
</gene>
<accession>A0ABU3K6V0</accession>
<feature type="region of interest" description="Disordered" evidence="4">
    <location>
        <begin position="1"/>
        <end position="41"/>
    </location>
</feature>
<feature type="domain" description="Histidine kinase" evidence="5">
    <location>
        <begin position="184"/>
        <end position="380"/>
    </location>
</feature>
<dbReference type="RefSeq" id="WP_313832453.1">
    <property type="nucleotide sequence ID" value="NZ_JAQOUE010000001.1"/>
</dbReference>
<keyword evidence="2 6" id="KW-0418">Kinase</keyword>
<organism evidence="6 7">
    <name type="scientific">Candidatus Nitronereus thalassa</name>
    <dbReference type="NCBI Taxonomy" id="3020898"/>
    <lineage>
        <taxon>Bacteria</taxon>
        <taxon>Pseudomonadati</taxon>
        <taxon>Nitrospirota</taxon>
        <taxon>Nitrospiria</taxon>
        <taxon>Nitrospirales</taxon>
        <taxon>Nitrospiraceae</taxon>
        <taxon>Candidatus Nitronereus</taxon>
    </lineage>
</organism>
<evidence type="ECO:0000256" key="2">
    <source>
        <dbReference type="ARBA" id="ARBA00022777"/>
    </source>
</evidence>
<sequence length="390" mass="43474">MPPSAITAKRPLSKKAVPRSLSPQPSSKSKGVRSRSGHPTRVAIIGGGKGGKALMEIFAQDPLARIVGLAESKPRTSGTKLAQQFGVPVIKDYRDLLKRKDVDLIIDVTGNPKVELALLKVRRPNLAVIGGASAKFMWQLIEARIRATTEIEKTLTRYQSLFQRFVKEEAERAVHEERTRIACEIHDGLVQTLVGVNFKMELCAELVAQNPTKSSDLMREAKAQLKHGIQETRQVVFNLRPGQEEKLDLFSALSNFLKSFEEQHRVKVEFDFQGDDLSLPPKTKVFLFRIVQEALQNSSKHAKASQAFVHIVVNHDMLTASIRDNGVGFDVQAVSRDPEKWDHFGLRGMKERAKLLGGEARLQSSKGKGTTITVRIPLGRKDVLQHDQEN</sequence>
<dbReference type="GO" id="GO:0016301">
    <property type="term" value="F:kinase activity"/>
    <property type="evidence" value="ECO:0007669"/>
    <property type="project" value="UniProtKB-KW"/>
</dbReference>